<sequence>MSAFSLQGWLSTTQVPIFWKHCLKIPSFRNIARNLINIASTIQQTLLLDYSLDTNDINHELQPTKKR</sequence>
<keyword evidence="2" id="KW-1185">Reference proteome</keyword>
<reference evidence="1 2" key="1">
    <citation type="journal article" date="2017" name="Curr. Biol.">
        <title>The Evolution of Venom by Co-option of Single-Copy Genes.</title>
        <authorList>
            <person name="Martinson E.O."/>
            <person name="Mrinalini"/>
            <person name="Kelkar Y.D."/>
            <person name="Chang C.H."/>
            <person name="Werren J.H."/>
        </authorList>
    </citation>
    <scope>NUCLEOTIDE SEQUENCE [LARGE SCALE GENOMIC DNA]</scope>
    <source>
        <strain evidence="1 2">Alberta</strain>
        <tissue evidence="1">Whole body</tissue>
    </source>
</reference>
<accession>A0A232EEU7</accession>
<dbReference type="Proteomes" id="UP000215335">
    <property type="component" value="Unassembled WGS sequence"/>
</dbReference>
<feature type="non-terminal residue" evidence="1">
    <location>
        <position position="67"/>
    </location>
</feature>
<comment type="caution">
    <text evidence="1">The sequence shown here is derived from an EMBL/GenBank/DDBJ whole genome shotgun (WGS) entry which is preliminary data.</text>
</comment>
<evidence type="ECO:0000313" key="1">
    <source>
        <dbReference type="EMBL" id="OXU16854.1"/>
    </source>
</evidence>
<gene>
    <name evidence="1" type="ORF">TSAR_016020</name>
</gene>
<name>A0A232EEU7_9HYME</name>
<evidence type="ECO:0000313" key="2">
    <source>
        <dbReference type="Proteomes" id="UP000215335"/>
    </source>
</evidence>
<protein>
    <submittedName>
        <fullName evidence="1">Uncharacterized protein</fullName>
    </submittedName>
</protein>
<dbReference type="EMBL" id="NNAY01005227">
    <property type="protein sequence ID" value="OXU16854.1"/>
    <property type="molecule type" value="Genomic_DNA"/>
</dbReference>
<organism evidence="1 2">
    <name type="scientific">Trichomalopsis sarcophagae</name>
    <dbReference type="NCBI Taxonomy" id="543379"/>
    <lineage>
        <taxon>Eukaryota</taxon>
        <taxon>Metazoa</taxon>
        <taxon>Ecdysozoa</taxon>
        <taxon>Arthropoda</taxon>
        <taxon>Hexapoda</taxon>
        <taxon>Insecta</taxon>
        <taxon>Pterygota</taxon>
        <taxon>Neoptera</taxon>
        <taxon>Endopterygota</taxon>
        <taxon>Hymenoptera</taxon>
        <taxon>Apocrita</taxon>
        <taxon>Proctotrupomorpha</taxon>
        <taxon>Chalcidoidea</taxon>
        <taxon>Pteromalidae</taxon>
        <taxon>Pteromalinae</taxon>
        <taxon>Trichomalopsis</taxon>
    </lineage>
</organism>
<proteinExistence type="predicted"/>
<dbReference type="AlphaFoldDB" id="A0A232EEU7"/>